<evidence type="ECO:0000256" key="16">
    <source>
        <dbReference type="ARBA" id="ARBA00049902"/>
    </source>
</evidence>
<dbReference type="FunFam" id="1.10.3810.10:FF:000001">
    <property type="entry name" value="Penicillin-binding protein 1A"/>
    <property type="match status" value="1"/>
</dbReference>
<dbReference type="InterPro" id="IPR050396">
    <property type="entry name" value="Glycosyltr_51/Transpeptidase"/>
</dbReference>
<proteinExistence type="inferred from homology"/>
<dbReference type="Pfam" id="PF00905">
    <property type="entry name" value="Transpeptidase"/>
    <property type="match status" value="1"/>
</dbReference>
<evidence type="ECO:0000256" key="14">
    <source>
        <dbReference type="ARBA" id="ARBA00023316"/>
    </source>
</evidence>
<comment type="catalytic activity">
    <reaction evidence="16">
        <text>[GlcNAc-(1-&gt;4)-Mur2Ac(oyl-L-Ala-gamma-D-Glu-L-Lys-D-Ala-D-Ala)](n)-di-trans,octa-cis-undecaprenyl diphosphate + beta-D-GlcNAc-(1-&gt;4)-Mur2Ac(oyl-L-Ala-gamma-D-Glu-L-Lys-D-Ala-D-Ala)-di-trans,octa-cis-undecaprenyl diphosphate = [GlcNAc-(1-&gt;4)-Mur2Ac(oyl-L-Ala-gamma-D-Glu-L-Lys-D-Ala-D-Ala)](n+1)-di-trans,octa-cis-undecaprenyl diphosphate + di-trans,octa-cis-undecaprenyl diphosphate + H(+)</text>
        <dbReference type="Rhea" id="RHEA:23708"/>
        <dbReference type="Rhea" id="RHEA-COMP:9602"/>
        <dbReference type="Rhea" id="RHEA-COMP:9603"/>
        <dbReference type="ChEBI" id="CHEBI:15378"/>
        <dbReference type="ChEBI" id="CHEBI:58405"/>
        <dbReference type="ChEBI" id="CHEBI:60033"/>
        <dbReference type="ChEBI" id="CHEBI:78435"/>
        <dbReference type="EC" id="2.4.99.28"/>
    </reaction>
</comment>
<dbReference type="EMBL" id="MGFQ01000030">
    <property type="protein sequence ID" value="OGM09032.1"/>
    <property type="molecule type" value="Genomic_DNA"/>
</dbReference>
<dbReference type="GO" id="GO:0030288">
    <property type="term" value="C:outer membrane-bounded periplasmic space"/>
    <property type="evidence" value="ECO:0007669"/>
    <property type="project" value="TreeGrafter"/>
</dbReference>
<evidence type="ECO:0000256" key="2">
    <source>
        <dbReference type="ARBA" id="ARBA00007090"/>
    </source>
</evidence>
<dbReference type="Pfam" id="PF17957">
    <property type="entry name" value="Big_7"/>
    <property type="match status" value="1"/>
</dbReference>
<sequence length="876" mass="96805">MAYWRESFLRRKRYQSSRNISTKLSKSRKIVALAKLAFIGVIVLFLGSFVIFPLFAFNLPSPDKIVRKEGYSTKIMDRNGEVLYDIYAEQRRTPVALNDIPMYLRQATIAIEDKNFYKHQGFDPLGMMRGFARLITRGRAQGGSTLTQQLVKNVLLSSERTIFRKIREFILAIQIERKYTKDEILQMYLNEAPYGGTAWGIEAASEVYFGKKVKDLTLVESAILAGMPQKPSSYSPYSSTPKAYIGRSEDVLRRMREDGYITKEVEEETAKELSSVKFQERGASFKAPHFVQYVQKILEDRYGEKVVEQGGLRVTTTLDLKLQDKAQEIVKEEIEKVEKIHITNGAAVVLNPETGEILAMVGSKNFNDPNYDGQVNVTTSSRQPGSAIKPFTYVTAFKKGYNASTLIMDVPTQFPGGAGKPPYEPVNYDGKYRGPMQVRFALANSINVIAVKMLAMVGIKDVLETAFDMGITTLPPTQETLNRVGLSLTLGGGEVRLLDLTAAYSGFLNTGYRVDPISILKVEDANGKVLEENKPQKGKRVISEEQAYLIADILSDNNARSMVFGTNSLLNIPGKKIAVKTGTTNDRRDNWTVGGNKLAITGVWVGNNDNSEMKQVASGVSGASPIWRRILLEALSGKPNIGIETPGGIVTADIDSVSGYRAHDSFPSRNEIFIKGTEPGEDPVHMMLAVCKNDGKLATPGDIASGNYDKKEYFLFKEEDPTSGGGENKWQKGILNWLSTQGDTRYHPPTEYCGSGNPVSVGFRDPQDRSSNLSNQFTVKMRADSTNNIVQVDFYVDDVKIRGFSSPPYEMQVDLTTGVHKLKAKAKDSDNKENESTITVGVGVPWDYTPPTPVPTPTPTPAPTSTSVPSPTISST</sequence>
<organism evidence="21 22">
    <name type="scientific">Candidatus Woesebacteria bacterium RBG_13_36_22</name>
    <dbReference type="NCBI Taxonomy" id="1802478"/>
    <lineage>
        <taxon>Bacteria</taxon>
        <taxon>Candidatus Woeseibacteriota</taxon>
    </lineage>
</organism>
<comment type="similarity">
    <text evidence="3">In the N-terminal section; belongs to the glycosyltransferase 51 family.</text>
</comment>
<dbReference type="InterPro" id="IPR013783">
    <property type="entry name" value="Ig-like_fold"/>
</dbReference>
<dbReference type="InterPro" id="IPR001264">
    <property type="entry name" value="Glyco_trans_51"/>
</dbReference>
<evidence type="ECO:0000256" key="12">
    <source>
        <dbReference type="ARBA" id="ARBA00023136"/>
    </source>
</evidence>
<evidence type="ECO:0000256" key="13">
    <source>
        <dbReference type="ARBA" id="ARBA00023268"/>
    </source>
</evidence>
<feature type="compositionally biased region" description="Pro residues" evidence="17">
    <location>
        <begin position="848"/>
        <end position="862"/>
    </location>
</feature>
<dbReference type="InterPro" id="IPR012338">
    <property type="entry name" value="Beta-lactam/transpept-like"/>
</dbReference>
<dbReference type="GO" id="GO:0008955">
    <property type="term" value="F:peptidoglycan glycosyltransferase activity"/>
    <property type="evidence" value="ECO:0007669"/>
    <property type="project" value="UniProtKB-EC"/>
</dbReference>
<keyword evidence="6" id="KW-0645">Protease</keyword>
<dbReference type="Gene3D" id="3.40.710.10">
    <property type="entry name" value="DD-peptidase/beta-lactamase superfamily"/>
    <property type="match status" value="1"/>
</dbReference>
<dbReference type="GO" id="GO:0008360">
    <property type="term" value="P:regulation of cell shape"/>
    <property type="evidence" value="ECO:0007669"/>
    <property type="project" value="UniProtKB-KW"/>
</dbReference>
<evidence type="ECO:0000256" key="8">
    <source>
        <dbReference type="ARBA" id="ARBA00022679"/>
    </source>
</evidence>
<feature type="transmembrane region" description="Helical" evidence="18">
    <location>
        <begin position="33"/>
        <end position="57"/>
    </location>
</feature>
<dbReference type="InterPro" id="IPR001460">
    <property type="entry name" value="PCN-bd_Tpept"/>
</dbReference>
<dbReference type="GO" id="GO:0006508">
    <property type="term" value="P:proteolysis"/>
    <property type="evidence" value="ECO:0007669"/>
    <property type="project" value="UniProtKB-KW"/>
</dbReference>
<keyword evidence="7" id="KW-0328">Glycosyltransferase</keyword>
<evidence type="ECO:0000256" key="17">
    <source>
        <dbReference type="SAM" id="MobiDB-lite"/>
    </source>
</evidence>
<reference evidence="21 22" key="1">
    <citation type="journal article" date="2016" name="Nat. Commun.">
        <title>Thousands of microbial genomes shed light on interconnected biogeochemical processes in an aquifer system.</title>
        <authorList>
            <person name="Anantharaman K."/>
            <person name="Brown C.T."/>
            <person name="Hug L.A."/>
            <person name="Sharon I."/>
            <person name="Castelle C.J."/>
            <person name="Probst A.J."/>
            <person name="Thomas B.C."/>
            <person name="Singh A."/>
            <person name="Wilkins M.J."/>
            <person name="Karaoz U."/>
            <person name="Brodie E.L."/>
            <person name="Williams K.H."/>
            <person name="Hubbard S.S."/>
            <person name="Banfield J.F."/>
        </authorList>
    </citation>
    <scope>NUCLEOTIDE SEQUENCE [LARGE SCALE GENOMIC DNA]</scope>
</reference>
<dbReference type="Pfam" id="PF00912">
    <property type="entry name" value="Transgly"/>
    <property type="match status" value="1"/>
</dbReference>
<evidence type="ECO:0000256" key="4">
    <source>
        <dbReference type="ARBA" id="ARBA00022475"/>
    </source>
</evidence>
<evidence type="ECO:0000256" key="3">
    <source>
        <dbReference type="ARBA" id="ARBA00007739"/>
    </source>
</evidence>
<evidence type="ECO:0000256" key="11">
    <source>
        <dbReference type="ARBA" id="ARBA00022984"/>
    </source>
</evidence>
<evidence type="ECO:0000256" key="6">
    <source>
        <dbReference type="ARBA" id="ARBA00022670"/>
    </source>
</evidence>
<dbReference type="PANTHER" id="PTHR32282:SF11">
    <property type="entry name" value="PENICILLIN-BINDING PROTEIN 1B"/>
    <property type="match status" value="1"/>
</dbReference>
<keyword evidence="9" id="KW-0378">Hydrolase</keyword>
<evidence type="ECO:0000259" key="20">
    <source>
        <dbReference type="Pfam" id="PF00912"/>
    </source>
</evidence>
<keyword evidence="14" id="KW-0961">Cell wall biogenesis/degradation</keyword>
<evidence type="ECO:0000256" key="18">
    <source>
        <dbReference type="SAM" id="Phobius"/>
    </source>
</evidence>
<keyword evidence="12 18" id="KW-0472">Membrane</keyword>
<protein>
    <submittedName>
        <fullName evidence="21">Uncharacterized protein</fullName>
    </submittedName>
</protein>
<keyword evidence="18" id="KW-1133">Transmembrane helix</keyword>
<evidence type="ECO:0000313" key="21">
    <source>
        <dbReference type="EMBL" id="OGM09032.1"/>
    </source>
</evidence>
<dbReference type="GO" id="GO:0009002">
    <property type="term" value="F:serine-type D-Ala-D-Ala carboxypeptidase activity"/>
    <property type="evidence" value="ECO:0007669"/>
    <property type="project" value="UniProtKB-EC"/>
</dbReference>
<comment type="catalytic activity">
    <reaction evidence="15">
        <text>Preferential cleavage: (Ac)2-L-Lys-D-Ala-|-D-Ala. Also transpeptidation of peptidyl-alanyl moieties that are N-acyl substituents of D-alanine.</text>
        <dbReference type="EC" id="3.4.16.4"/>
    </reaction>
</comment>
<comment type="caution">
    <text evidence="21">The sequence shown here is derived from an EMBL/GenBank/DDBJ whole genome shotgun (WGS) entry which is preliminary data.</text>
</comment>
<dbReference type="GO" id="GO:0008658">
    <property type="term" value="F:penicillin binding"/>
    <property type="evidence" value="ECO:0007669"/>
    <property type="project" value="InterPro"/>
</dbReference>
<dbReference type="AlphaFoldDB" id="A0A1F7X1T1"/>
<keyword evidence="13" id="KW-0511">Multifunctional enzyme</keyword>
<dbReference type="GO" id="GO:0005886">
    <property type="term" value="C:plasma membrane"/>
    <property type="evidence" value="ECO:0007669"/>
    <property type="project" value="UniProtKB-SubCell"/>
</dbReference>
<dbReference type="Gene3D" id="2.60.40.10">
    <property type="entry name" value="Immunoglobulins"/>
    <property type="match status" value="1"/>
</dbReference>
<dbReference type="SUPFAM" id="SSF56601">
    <property type="entry name" value="beta-lactamase/transpeptidase-like"/>
    <property type="match status" value="1"/>
</dbReference>
<evidence type="ECO:0000259" key="19">
    <source>
        <dbReference type="Pfam" id="PF00905"/>
    </source>
</evidence>
<evidence type="ECO:0000256" key="5">
    <source>
        <dbReference type="ARBA" id="ARBA00022645"/>
    </source>
</evidence>
<keyword evidence="18" id="KW-0812">Transmembrane</keyword>
<name>A0A1F7X1T1_9BACT</name>
<keyword evidence="5" id="KW-0121">Carboxypeptidase</keyword>
<dbReference type="Gene3D" id="1.10.3810.10">
    <property type="entry name" value="Biosynthetic peptidoglycan transglycosylase-like"/>
    <property type="match status" value="1"/>
</dbReference>
<feature type="domain" description="Glycosyl transferase family 51" evidence="20">
    <location>
        <begin position="80"/>
        <end position="255"/>
    </location>
</feature>
<evidence type="ECO:0000256" key="9">
    <source>
        <dbReference type="ARBA" id="ARBA00022801"/>
    </source>
</evidence>
<comment type="subcellular location">
    <subcellularLocation>
        <location evidence="1">Cell membrane</location>
    </subcellularLocation>
</comment>
<dbReference type="InterPro" id="IPR023346">
    <property type="entry name" value="Lysozyme-like_dom_sf"/>
</dbReference>
<keyword evidence="10" id="KW-0133">Cell shape</keyword>
<keyword evidence="4" id="KW-1003">Cell membrane</keyword>
<feature type="region of interest" description="Disordered" evidence="17">
    <location>
        <begin position="824"/>
        <end position="876"/>
    </location>
</feature>
<dbReference type="NCBIfam" id="TIGR02074">
    <property type="entry name" value="PBP_1a_fam"/>
    <property type="match status" value="1"/>
</dbReference>
<evidence type="ECO:0000256" key="15">
    <source>
        <dbReference type="ARBA" id="ARBA00034000"/>
    </source>
</evidence>
<feature type="compositionally biased region" description="Low complexity" evidence="17">
    <location>
        <begin position="863"/>
        <end position="876"/>
    </location>
</feature>
<comment type="similarity">
    <text evidence="2">In the C-terminal section; belongs to the transpeptidase family.</text>
</comment>
<feature type="compositionally biased region" description="Basic and acidic residues" evidence="17">
    <location>
        <begin position="825"/>
        <end position="835"/>
    </location>
</feature>
<keyword evidence="11" id="KW-0573">Peptidoglycan synthesis</keyword>
<dbReference type="GO" id="GO:0009252">
    <property type="term" value="P:peptidoglycan biosynthetic process"/>
    <property type="evidence" value="ECO:0007669"/>
    <property type="project" value="UniProtKB-KW"/>
</dbReference>
<gene>
    <name evidence="21" type="ORF">A2Z67_01325</name>
</gene>
<evidence type="ECO:0000256" key="1">
    <source>
        <dbReference type="ARBA" id="ARBA00004236"/>
    </source>
</evidence>
<accession>A0A1F7X1T1</accession>
<keyword evidence="8" id="KW-0808">Transferase</keyword>
<dbReference type="GO" id="GO:0071555">
    <property type="term" value="P:cell wall organization"/>
    <property type="evidence" value="ECO:0007669"/>
    <property type="project" value="UniProtKB-KW"/>
</dbReference>
<dbReference type="SUPFAM" id="SSF53955">
    <property type="entry name" value="Lysozyme-like"/>
    <property type="match status" value="1"/>
</dbReference>
<dbReference type="PANTHER" id="PTHR32282">
    <property type="entry name" value="BINDING PROTEIN TRANSPEPTIDASE, PUTATIVE-RELATED"/>
    <property type="match status" value="1"/>
</dbReference>
<evidence type="ECO:0000256" key="10">
    <source>
        <dbReference type="ARBA" id="ARBA00022960"/>
    </source>
</evidence>
<feature type="domain" description="Penicillin-binding protein transpeptidase" evidence="19">
    <location>
        <begin position="345"/>
        <end position="585"/>
    </location>
</feature>
<evidence type="ECO:0000256" key="7">
    <source>
        <dbReference type="ARBA" id="ARBA00022676"/>
    </source>
</evidence>
<dbReference type="Proteomes" id="UP000176939">
    <property type="component" value="Unassembled WGS sequence"/>
</dbReference>
<dbReference type="InterPro" id="IPR036950">
    <property type="entry name" value="PBP_transglycosylase"/>
</dbReference>
<evidence type="ECO:0000313" key="22">
    <source>
        <dbReference type="Proteomes" id="UP000176939"/>
    </source>
</evidence>